<sequence length="220" mass="25120">MSSLLIKYKCETAKFDCYMMITFRAIQYACWTSVIVGVLLITAFFSTIWETIKDEAHYCGREQIENGAKCAELSRNALDTLDDLNITTIVLKPVSQFQRIANDCRATMECLETITCREGHDFALEVLETIPFCEFFRFYTGEFAECADKLAGSDGDYACLFPYYKAKFETNSKRCRAISDNLSCVESVIENECSTELSNSFTKKFSEFQRTTDCDDLATY</sequence>
<dbReference type="AlphaFoldDB" id="A0A8S1E9C6"/>
<protein>
    <recommendedName>
        <fullName evidence="2">T20D4.11-like domain-containing protein</fullName>
    </recommendedName>
</protein>
<dbReference type="Pfam" id="PF01579">
    <property type="entry name" value="DUF19"/>
    <property type="match status" value="1"/>
</dbReference>
<evidence type="ECO:0000259" key="2">
    <source>
        <dbReference type="Pfam" id="PF01579"/>
    </source>
</evidence>
<keyword evidence="1" id="KW-0472">Membrane</keyword>
<evidence type="ECO:0000313" key="4">
    <source>
        <dbReference type="Proteomes" id="UP000494206"/>
    </source>
</evidence>
<keyword evidence="1" id="KW-1133">Transmembrane helix</keyword>
<keyword evidence="4" id="KW-1185">Reference proteome</keyword>
<organism evidence="3 4">
    <name type="scientific">Caenorhabditis bovis</name>
    <dbReference type="NCBI Taxonomy" id="2654633"/>
    <lineage>
        <taxon>Eukaryota</taxon>
        <taxon>Metazoa</taxon>
        <taxon>Ecdysozoa</taxon>
        <taxon>Nematoda</taxon>
        <taxon>Chromadorea</taxon>
        <taxon>Rhabditida</taxon>
        <taxon>Rhabditina</taxon>
        <taxon>Rhabditomorpha</taxon>
        <taxon>Rhabditoidea</taxon>
        <taxon>Rhabditidae</taxon>
        <taxon>Peloderinae</taxon>
        <taxon>Caenorhabditis</taxon>
    </lineage>
</organism>
<dbReference type="InterPro" id="IPR002542">
    <property type="entry name" value="T20D4.11-like_dom"/>
</dbReference>
<reference evidence="3 4" key="1">
    <citation type="submission" date="2020-04" db="EMBL/GenBank/DDBJ databases">
        <authorList>
            <person name="Laetsch R D."/>
            <person name="Stevens L."/>
            <person name="Kumar S."/>
            <person name="Blaxter L. M."/>
        </authorList>
    </citation>
    <scope>NUCLEOTIDE SEQUENCE [LARGE SCALE GENOMIC DNA]</scope>
</reference>
<feature type="transmembrane region" description="Helical" evidence="1">
    <location>
        <begin position="28"/>
        <end position="49"/>
    </location>
</feature>
<name>A0A8S1E9C6_9PELO</name>
<dbReference type="EMBL" id="CADEPM010000001">
    <property type="protein sequence ID" value="CAB3398440.1"/>
    <property type="molecule type" value="Genomic_DNA"/>
</dbReference>
<feature type="domain" description="T20D4.11-like" evidence="2">
    <location>
        <begin position="59"/>
        <end position="215"/>
    </location>
</feature>
<comment type="caution">
    <text evidence="3">The sequence shown here is derived from an EMBL/GenBank/DDBJ whole genome shotgun (WGS) entry which is preliminary data.</text>
</comment>
<evidence type="ECO:0000256" key="1">
    <source>
        <dbReference type="SAM" id="Phobius"/>
    </source>
</evidence>
<dbReference type="PANTHER" id="PTHR37429:SF4">
    <property type="entry name" value="DUF19 DOMAIN-CONTAINING PROTEIN"/>
    <property type="match status" value="1"/>
</dbReference>
<dbReference type="OrthoDB" id="5771872at2759"/>
<proteinExistence type="predicted"/>
<keyword evidence="1" id="KW-0812">Transmembrane</keyword>
<accession>A0A8S1E9C6</accession>
<evidence type="ECO:0000313" key="3">
    <source>
        <dbReference type="EMBL" id="CAB3398440.1"/>
    </source>
</evidence>
<dbReference type="Proteomes" id="UP000494206">
    <property type="component" value="Unassembled WGS sequence"/>
</dbReference>
<dbReference type="PANTHER" id="PTHR37429">
    <property type="entry name" value="PROTEIN CBG19148-RELATED"/>
    <property type="match status" value="1"/>
</dbReference>
<gene>
    <name evidence="3" type="ORF">CBOVIS_LOCUS1713</name>
</gene>